<dbReference type="Proteomes" id="UP000613743">
    <property type="component" value="Unassembled WGS sequence"/>
</dbReference>
<name>A0A917JUI3_9GAMM</name>
<evidence type="ECO:0000313" key="2">
    <source>
        <dbReference type="Proteomes" id="UP000613743"/>
    </source>
</evidence>
<reference evidence="1" key="1">
    <citation type="journal article" date="2014" name="Int. J. Syst. Evol. Microbiol.">
        <title>Complete genome sequence of Corynebacterium casei LMG S-19264T (=DSM 44701T), isolated from a smear-ripened cheese.</title>
        <authorList>
            <consortium name="US DOE Joint Genome Institute (JGI-PGF)"/>
            <person name="Walter F."/>
            <person name="Albersmeier A."/>
            <person name="Kalinowski J."/>
            <person name="Ruckert C."/>
        </authorList>
    </citation>
    <scope>NUCLEOTIDE SEQUENCE</scope>
    <source>
        <strain evidence="1">JCM 30804</strain>
    </source>
</reference>
<accession>A0A917JUI3</accession>
<proteinExistence type="predicted"/>
<sequence length="143" mass="16544">MDILIGVTLVAILLFLFKHRIWQTHPKHYKKSMKRTSSHGHHVFSKNSRYHSVSIDSSGHHCRHAEKVKGKRFLSEEAPKIPLGGCNQAHCQCKYIHHADRREPGVDRRLDYGLTHDLYGAFGEQNRRLMTRGRRSTDLQAAH</sequence>
<reference evidence="1" key="2">
    <citation type="submission" date="2020-09" db="EMBL/GenBank/DDBJ databases">
        <authorList>
            <person name="Sun Q."/>
            <person name="Ohkuma M."/>
        </authorList>
    </citation>
    <scope>NUCLEOTIDE SEQUENCE</scope>
    <source>
        <strain evidence="1">JCM 30804</strain>
    </source>
</reference>
<organism evidence="1 2">
    <name type="scientific">Shewanella gelidii</name>
    <dbReference type="NCBI Taxonomy" id="1642821"/>
    <lineage>
        <taxon>Bacteria</taxon>
        <taxon>Pseudomonadati</taxon>
        <taxon>Pseudomonadota</taxon>
        <taxon>Gammaproteobacteria</taxon>
        <taxon>Alteromonadales</taxon>
        <taxon>Shewanellaceae</taxon>
        <taxon>Shewanella</taxon>
    </lineage>
</organism>
<evidence type="ECO:0000313" key="1">
    <source>
        <dbReference type="EMBL" id="GGI87324.1"/>
    </source>
</evidence>
<dbReference type="RefSeq" id="WP_229779880.1">
    <property type="nucleotide sequence ID" value="NZ_BMPZ01000008.1"/>
</dbReference>
<protein>
    <submittedName>
        <fullName evidence="1">Uncharacterized protein</fullName>
    </submittedName>
</protein>
<dbReference type="EMBL" id="BMPZ01000008">
    <property type="protein sequence ID" value="GGI87324.1"/>
    <property type="molecule type" value="Genomic_DNA"/>
</dbReference>
<gene>
    <name evidence="1" type="ORF">GCM10009332_25690</name>
</gene>
<dbReference type="AlphaFoldDB" id="A0A917JUI3"/>
<comment type="caution">
    <text evidence="1">The sequence shown here is derived from an EMBL/GenBank/DDBJ whole genome shotgun (WGS) entry which is preliminary data.</text>
</comment>
<keyword evidence="2" id="KW-1185">Reference proteome</keyword>